<organism evidence="1 2">
    <name type="scientific">Morus notabilis</name>
    <dbReference type="NCBI Taxonomy" id="981085"/>
    <lineage>
        <taxon>Eukaryota</taxon>
        <taxon>Viridiplantae</taxon>
        <taxon>Streptophyta</taxon>
        <taxon>Embryophyta</taxon>
        <taxon>Tracheophyta</taxon>
        <taxon>Spermatophyta</taxon>
        <taxon>Magnoliopsida</taxon>
        <taxon>eudicotyledons</taxon>
        <taxon>Gunneridae</taxon>
        <taxon>Pentapetalae</taxon>
        <taxon>rosids</taxon>
        <taxon>fabids</taxon>
        <taxon>Rosales</taxon>
        <taxon>Moraceae</taxon>
        <taxon>Moreae</taxon>
        <taxon>Morus</taxon>
    </lineage>
</organism>
<dbReference type="EMBL" id="KE345815">
    <property type="protein sequence ID" value="EXC17582.1"/>
    <property type="molecule type" value="Genomic_DNA"/>
</dbReference>
<proteinExistence type="predicted"/>
<evidence type="ECO:0000313" key="2">
    <source>
        <dbReference type="Proteomes" id="UP000030645"/>
    </source>
</evidence>
<evidence type="ECO:0000313" key="1">
    <source>
        <dbReference type="EMBL" id="EXC17582.1"/>
    </source>
</evidence>
<dbReference type="AlphaFoldDB" id="W9RYD8"/>
<keyword evidence="2" id="KW-1185">Reference proteome</keyword>
<gene>
    <name evidence="1" type="ORF">L484_012374</name>
</gene>
<dbReference type="Proteomes" id="UP000030645">
    <property type="component" value="Unassembled WGS sequence"/>
</dbReference>
<sequence length="153" mass="17579">MTHKAADHSVNRRRALMGNLDFPAAPPNLKPHFLKNKPEIRKLAYEGSYVRKVSFLKPWVSVSKSKHLNDSTGQAKISGWKQKDLPRYQECQILKRDSNQLHQAPDRTRKRKCESWVKYAQSNGTGVRMGVSVQSHLLKKGEPSTPDRWMDSQ</sequence>
<accession>W9RYD8</accession>
<protein>
    <submittedName>
        <fullName evidence="1">Uncharacterized protein</fullName>
    </submittedName>
</protein>
<name>W9RYD8_9ROSA</name>
<reference evidence="2" key="1">
    <citation type="submission" date="2013-01" db="EMBL/GenBank/DDBJ databases">
        <title>Draft Genome Sequence of a Mulberry Tree, Morus notabilis C.K. Schneid.</title>
        <authorList>
            <person name="He N."/>
            <person name="Zhao S."/>
        </authorList>
    </citation>
    <scope>NUCLEOTIDE SEQUENCE</scope>
</reference>